<feature type="region of interest" description="Disordered" evidence="1">
    <location>
        <begin position="68"/>
        <end position="93"/>
    </location>
</feature>
<evidence type="ECO:0000256" key="2">
    <source>
        <dbReference type="SAM" id="Phobius"/>
    </source>
</evidence>
<dbReference type="SUPFAM" id="SSF53756">
    <property type="entry name" value="UDP-Glycosyltransferase/glycogen phosphorylase"/>
    <property type="match status" value="1"/>
</dbReference>
<evidence type="ECO:0000256" key="1">
    <source>
        <dbReference type="SAM" id="MobiDB-lite"/>
    </source>
</evidence>
<sequence length="496" mass="56483">MPAAAAVMNNRSRNNNHHQWTLLAFVTISFCLVIPSYVILGILTNSPANEDKLFGPSTDVHFLIDQPRTEENPDTSRNNKHPTDNALSNNFNTSTNKKRIKRTYNQTSFPGFSKTITTVRCGGHSAPTCTECPNGNGAAWCNGECEWDYKTHECGRSSKLAHIHPDYFRIIQRYAFQPVVTNTGEYVNVVLVRAPFRDGGDEELYQYYKEEILFLGISSFESFPLRSPNPYSAKYESSYYLNMFPGFLHMMHQPSDHFPPNVKTLLMSQSDFNLEEPYFFGRQQQAQKEEILYDFVYSGGDQDVETDCVGWASYNKNFSFVREALEVMCSDEFNVTGVLVANKNKANTKACTIPSSCDGKIVQTTFLDQRQFFTYLSQARWAFLPQICDASPRVSTQALSMNKPLLMNRNIMGGWKYLLPGVTGEEFNDIHDFRAQLRKILDNTRRKNNPYKPLEFVRENYGNPVAGVRLLEYVTSHWGDRVDLPDGTNFLVPTGA</sequence>
<dbReference type="EMBL" id="HBGZ01022382">
    <property type="protein sequence ID" value="CAD9617149.1"/>
    <property type="molecule type" value="Transcribed_RNA"/>
</dbReference>
<gene>
    <name evidence="3" type="ORF">SMAR0320_LOCUS16044</name>
</gene>
<proteinExistence type="predicted"/>
<organism evidence="3">
    <name type="scientific">Skeletonema marinoi</name>
    <dbReference type="NCBI Taxonomy" id="267567"/>
    <lineage>
        <taxon>Eukaryota</taxon>
        <taxon>Sar</taxon>
        <taxon>Stramenopiles</taxon>
        <taxon>Ochrophyta</taxon>
        <taxon>Bacillariophyta</taxon>
        <taxon>Coscinodiscophyceae</taxon>
        <taxon>Thalassiosirophycidae</taxon>
        <taxon>Thalassiosirales</taxon>
        <taxon>Skeletonemataceae</taxon>
        <taxon>Skeletonema</taxon>
        <taxon>Skeletonema marinoi-dohrnii complex</taxon>
    </lineage>
</organism>
<feature type="transmembrane region" description="Helical" evidence="2">
    <location>
        <begin position="20"/>
        <end position="43"/>
    </location>
</feature>
<keyword evidence="2" id="KW-0472">Membrane</keyword>
<dbReference type="Gene3D" id="3.40.50.2000">
    <property type="entry name" value="Glycogen Phosphorylase B"/>
    <property type="match status" value="1"/>
</dbReference>
<keyword evidence="2" id="KW-1133">Transmembrane helix</keyword>
<evidence type="ECO:0000313" key="3">
    <source>
        <dbReference type="EMBL" id="CAD9617149.1"/>
    </source>
</evidence>
<reference evidence="3" key="1">
    <citation type="submission" date="2021-01" db="EMBL/GenBank/DDBJ databases">
        <authorList>
            <person name="Corre E."/>
            <person name="Pelletier E."/>
            <person name="Niang G."/>
            <person name="Scheremetjew M."/>
            <person name="Finn R."/>
            <person name="Kale V."/>
            <person name="Holt S."/>
            <person name="Cochrane G."/>
            <person name="Meng A."/>
            <person name="Brown T."/>
            <person name="Cohen L."/>
        </authorList>
    </citation>
    <scope>NUCLEOTIDE SEQUENCE</scope>
    <source>
        <strain evidence="3">SM1012Den-03</strain>
    </source>
</reference>
<keyword evidence="2" id="KW-0812">Transmembrane</keyword>
<dbReference type="AlphaFoldDB" id="A0A7S2PSQ6"/>
<accession>A0A7S2PSQ6</accession>
<protein>
    <submittedName>
        <fullName evidence="3">Uncharacterized protein</fullName>
    </submittedName>
</protein>
<name>A0A7S2PSQ6_9STRA</name>